<dbReference type="Proteomes" id="UP001054837">
    <property type="component" value="Unassembled WGS sequence"/>
</dbReference>
<evidence type="ECO:0000313" key="2">
    <source>
        <dbReference type="Proteomes" id="UP001054837"/>
    </source>
</evidence>
<organism evidence="1 2">
    <name type="scientific">Caerostris darwini</name>
    <dbReference type="NCBI Taxonomy" id="1538125"/>
    <lineage>
        <taxon>Eukaryota</taxon>
        <taxon>Metazoa</taxon>
        <taxon>Ecdysozoa</taxon>
        <taxon>Arthropoda</taxon>
        <taxon>Chelicerata</taxon>
        <taxon>Arachnida</taxon>
        <taxon>Araneae</taxon>
        <taxon>Araneomorphae</taxon>
        <taxon>Entelegynae</taxon>
        <taxon>Araneoidea</taxon>
        <taxon>Araneidae</taxon>
        <taxon>Caerostris</taxon>
    </lineage>
</organism>
<dbReference type="SUPFAM" id="SSF56219">
    <property type="entry name" value="DNase I-like"/>
    <property type="match status" value="1"/>
</dbReference>
<protein>
    <submittedName>
        <fullName evidence="1">Uncharacterized protein</fullName>
    </submittedName>
</protein>
<name>A0AAV4RZT1_9ARAC</name>
<accession>A0AAV4RZT1</accession>
<proteinExistence type="predicted"/>
<dbReference type="EMBL" id="BPLQ01006959">
    <property type="protein sequence ID" value="GIY26624.1"/>
    <property type="molecule type" value="Genomic_DNA"/>
</dbReference>
<evidence type="ECO:0000313" key="1">
    <source>
        <dbReference type="EMBL" id="GIY26624.1"/>
    </source>
</evidence>
<dbReference type="InterPro" id="IPR036691">
    <property type="entry name" value="Endo/exonu/phosph_ase_sf"/>
</dbReference>
<dbReference type="AlphaFoldDB" id="A0AAV4RZT1"/>
<gene>
    <name evidence="1" type="ORF">CDAR_593601</name>
</gene>
<keyword evidence="2" id="KW-1185">Reference proteome</keyword>
<sequence length="109" mass="12634">MNKVSQDKNISKLIWAMDCINKSELWFSPFYNVWDNKLRHFIYSNNLFIINEGYGLTFRSSQGTFDIDFAAVGPETLSDVSYWCLSDFKSLSDNIMIEFEISFSSLLSS</sequence>
<reference evidence="1 2" key="1">
    <citation type="submission" date="2021-06" db="EMBL/GenBank/DDBJ databases">
        <title>Caerostris darwini draft genome.</title>
        <authorList>
            <person name="Kono N."/>
            <person name="Arakawa K."/>
        </authorList>
    </citation>
    <scope>NUCLEOTIDE SEQUENCE [LARGE SCALE GENOMIC DNA]</scope>
</reference>
<dbReference type="Gene3D" id="3.60.10.10">
    <property type="entry name" value="Endonuclease/exonuclease/phosphatase"/>
    <property type="match status" value="1"/>
</dbReference>
<comment type="caution">
    <text evidence="1">The sequence shown here is derived from an EMBL/GenBank/DDBJ whole genome shotgun (WGS) entry which is preliminary data.</text>
</comment>